<evidence type="ECO:0000313" key="10">
    <source>
        <dbReference type="Proteomes" id="UP000216113"/>
    </source>
</evidence>
<evidence type="ECO:0000256" key="7">
    <source>
        <dbReference type="ARBA" id="ARBA00023239"/>
    </source>
</evidence>
<comment type="similarity">
    <text evidence="1 8">Belongs to the SOS response-associated peptidase family.</text>
</comment>
<dbReference type="AlphaFoldDB" id="A0A266LRE2"/>
<evidence type="ECO:0000256" key="5">
    <source>
        <dbReference type="ARBA" id="ARBA00023124"/>
    </source>
</evidence>
<evidence type="ECO:0000256" key="6">
    <source>
        <dbReference type="ARBA" id="ARBA00023125"/>
    </source>
</evidence>
<dbReference type="PANTHER" id="PTHR13604">
    <property type="entry name" value="DC12-RELATED"/>
    <property type="match status" value="1"/>
</dbReference>
<dbReference type="GO" id="GO:0016829">
    <property type="term" value="F:lyase activity"/>
    <property type="evidence" value="ECO:0007669"/>
    <property type="project" value="UniProtKB-KW"/>
</dbReference>
<dbReference type="Pfam" id="PF02586">
    <property type="entry name" value="SRAP"/>
    <property type="match status" value="1"/>
</dbReference>
<organism evidence="9 10">
    <name type="scientific">Pseudomonas fragi</name>
    <dbReference type="NCBI Taxonomy" id="296"/>
    <lineage>
        <taxon>Bacteria</taxon>
        <taxon>Pseudomonadati</taxon>
        <taxon>Pseudomonadota</taxon>
        <taxon>Gammaproteobacteria</taxon>
        <taxon>Pseudomonadales</taxon>
        <taxon>Pseudomonadaceae</taxon>
        <taxon>Pseudomonas</taxon>
    </lineage>
</organism>
<dbReference type="GO" id="GO:0106300">
    <property type="term" value="P:protein-DNA covalent cross-linking repair"/>
    <property type="evidence" value="ECO:0007669"/>
    <property type="project" value="InterPro"/>
</dbReference>
<name>A0A266LRE2_PSEFR</name>
<keyword evidence="2 8" id="KW-0645">Protease</keyword>
<dbReference type="Proteomes" id="UP000216113">
    <property type="component" value="Unassembled WGS sequence"/>
</dbReference>
<evidence type="ECO:0000256" key="2">
    <source>
        <dbReference type="ARBA" id="ARBA00022670"/>
    </source>
</evidence>
<proteinExistence type="inferred from homology"/>
<dbReference type="GO" id="GO:0003697">
    <property type="term" value="F:single-stranded DNA binding"/>
    <property type="evidence" value="ECO:0007669"/>
    <property type="project" value="InterPro"/>
</dbReference>
<gene>
    <name evidence="9" type="ORF">CJF43_17455</name>
</gene>
<evidence type="ECO:0000256" key="8">
    <source>
        <dbReference type="RuleBase" id="RU364100"/>
    </source>
</evidence>
<comment type="caution">
    <text evidence="9">The sequence shown here is derived from an EMBL/GenBank/DDBJ whole genome shotgun (WGS) entry which is preliminary data.</text>
</comment>
<evidence type="ECO:0000256" key="1">
    <source>
        <dbReference type="ARBA" id="ARBA00008136"/>
    </source>
</evidence>
<dbReference type="GO" id="GO:0006508">
    <property type="term" value="P:proteolysis"/>
    <property type="evidence" value="ECO:0007669"/>
    <property type="project" value="UniProtKB-KW"/>
</dbReference>
<evidence type="ECO:0000256" key="3">
    <source>
        <dbReference type="ARBA" id="ARBA00022763"/>
    </source>
</evidence>
<keyword evidence="7" id="KW-0456">Lyase</keyword>
<keyword evidence="3" id="KW-0227">DNA damage</keyword>
<dbReference type="Gene3D" id="3.90.1680.10">
    <property type="entry name" value="SOS response associated peptidase-like"/>
    <property type="match status" value="1"/>
</dbReference>
<reference evidence="9 10" key="1">
    <citation type="submission" date="2017-08" db="EMBL/GenBank/DDBJ databases">
        <title>Genomic and metabolic characterisation of spoilage-associated Pseudomonas species.</title>
        <authorList>
            <person name="Stanborough T."/>
            <person name="Fegan N."/>
            <person name="Powell S.M."/>
            <person name="Singh T."/>
            <person name="Tamplin M.L."/>
            <person name="Chandry P.S."/>
        </authorList>
    </citation>
    <scope>NUCLEOTIDE SEQUENCE [LARGE SCALE GENOMIC DNA]</scope>
    <source>
        <strain evidence="9 10">F1820</strain>
    </source>
</reference>
<accession>A0A266LRE2</accession>
<dbReference type="EMBL" id="NQKL01000014">
    <property type="protein sequence ID" value="OZY40621.1"/>
    <property type="molecule type" value="Genomic_DNA"/>
</dbReference>
<keyword evidence="4 8" id="KW-0378">Hydrolase</keyword>
<keyword evidence="6" id="KW-0238">DNA-binding</keyword>
<dbReference type="InterPro" id="IPR036590">
    <property type="entry name" value="SRAP-like"/>
</dbReference>
<evidence type="ECO:0000256" key="4">
    <source>
        <dbReference type="ARBA" id="ARBA00022801"/>
    </source>
</evidence>
<dbReference type="PANTHER" id="PTHR13604:SF0">
    <property type="entry name" value="ABASIC SITE PROCESSING PROTEIN HMCES"/>
    <property type="match status" value="1"/>
</dbReference>
<protein>
    <recommendedName>
        <fullName evidence="8">Abasic site processing protein</fullName>
        <ecNumber evidence="8">3.4.-.-</ecNumber>
    </recommendedName>
</protein>
<evidence type="ECO:0000313" key="9">
    <source>
        <dbReference type="EMBL" id="OZY40621.1"/>
    </source>
</evidence>
<sequence>MFFAGLAQVEPGPSPDEPPGFLIITADAEGGMVDVHDRRPVVLSPELAREWLQPDLTNDRAKEIARECGEPADEFEWYPVSKDVGNVRNKGAYLIKSIT</sequence>
<keyword evidence="5" id="KW-0190">Covalent protein-DNA linkage</keyword>
<dbReference type="GO" id="GO:0008233">
    <property type="term" value="F:peptidase activity"/>
    <property type="evidence" value="ECO:0007669"/>
    <property type="project" value="UniProtKB-KW"/>
</dbReference>
<dbReference type="EC" id="3.4.-.-" evidence="8"/>
<dbReference type="SUPFAM" id="SSF143081">
    <property type="entry name" value="BB1717-like"/>
    <property type="match status" value="1"/>
</dbReference>
<dbReference type="InterPro" id="IPR003738">
    <property type="entry name" value="SRAP"/>
</dbReference>